<evidence type="ECO:0000259" key="12">
    <source>
        <dbReference type="Pfam" id="PF00696"/>
    </source>
</evidence>
<dbReference type="InterPro" id="IPR024192">
    <property type="entry name" value="Fosfomycin_R_FomA-type"/>
</dbReference>
<keyword evidence="5 10" id="KW-0547">Nucleotide-binding</keyword>
<evidence type="ECO:0000256" key="11">
    <source>
        <dbReference type="PIRSR" id="PIRSR016496-2"/>
    </source>
</evidence>
<keyword evidence="14" id="KW-1185">Reference proteome</keyword>
<evidence type="ECO:0000256" key="6">
    <source>
        <dbReference type="ARBA" id="ARBA00022777"/>
    </source>
</evidence>
<evidence type="ECO:0000313" key="13">
    <source>
        <dbReference type="EMBL" id="ABW01832.1"/>
    </source>
</evidence>
<dbReference type="EC" id="2.7.4.26" evidence="2"/>
<evidence type="ECO:0000256" key="10">
    <source>
        <dbReference type="PIRSR" id="PIRSR016496-1"/>
    </source>
</evidence>
<proteinExistence type="inferred from homology"/>
<accession>A8MDH6</accession>
<keyword evidence="4" id="KW-0808">Transferase</keyword>
<dbReference type="AlphaFoldDB" id="A8MDH6"/>
<evidence type="ECO:0000313" key="14">
    <source>
        <dbReference type="Proteomes" id="UP000001137"/>
    </source>
</evidence>
<feature type="site" description="Transition state stabilizer" evidence="11">
    <location>
        <position position="14"/>
    </location>
</feature>
<dbReference type="HOGENOM" id="CLU_070213_0_0_2"/>
<feature type="binding site" evidence="10">
    <location>
        <position position="172"/>
    </location>
    <ligand>
        <name>ATP</name>
        <dbReference type="ChEBI" id="CHEBI:30616"/>
    </ligand>
</feature>
<evidence type="ECO:0000256" key="4">
    <source>
        <dbReference type="ARBA" id="ARBA00022679"/>
    </source>
</evidence>
<gene>
    <name evidence="13" type="ordered locus">Cmaq_1001</name>
</gene>
<dbReference type="InterPro" id="IPR036393">
    <property type="entry name" value="AceGlu_kinase-like_sf"/>
</dbReference>
<evidence type="ECO:0000256" key="2">
    <source>
        <dbReference type="ARBA" id="ARBA00012908"/>
    </source>
</evidence>
<evidence type="ECO:0000256" key="3">
    <source>
        <dbReference type="ARBA" id="ARBA00017267"/>
    </source>
</evidence>
<feature type="binding site" evidence="10">
    <location>
        <position position="212"/>
    </location>
    <ligand>
        <name>ATP</name>
        <dbReference type="ChEBI" id="CHEBI:30616"/>
    </ligand>
</feature>
<dbReference type="Proteomes" id="UP000001137">
    <property type="component" value="Chromosome"/>
</dbReference>
<dbReference type="PIRSF" id="PIRSF016496">
    <property type="entry name" value="Kin_FomA"/>
    <property type="match status" value="1"/>
</dbReference>
<feature type="binding site" evidence="10">
    <location>
        <begin position="5"/>
        <end position="9"/>
    </location>
    <ligand>
        <name>ATP</name>
        <dbReference type="ChEBI" id="CHEBI:30616"/>
    </ligand>
</feature>
<feature type="binding site" evidence="10">
    <location>
        <position position="151"/>
    </location>
    <ligand>
        <name>substrate</name>
    </ligand>
</feature>
<dbReference type="OrthoDB" id="15328at2157"/>
<dbReference type="RefSeq" id="WP_012186051.1">
    <property type="nucleotide sequence ID" value="NC_009954.1"/>
</dbReference>
<keyword evidence="7 10" id="KW-0067">ATP-binding</keyword>
<comment type="catalytic activity">
    <reaction evidence="9">
        <text>isopentenyl phosphate + ATP = isopentenyl diphosphate + ADP</text>
        <dbReference type="Rhea" id="RHEA:33963"/>
        <dbReference type="ChEBI" id="CHEBI:30616"/>
        <dbReference type="ChEBI" id="CHEBI:65078"/>
        <dbReference type="ChEBI" id="CHEBI:128769"/>
        <dbReference type="ChEBI" id="CHEBI:456216"/>
        <dbReference type="EC" id="2.7.4.26"/>
    </reaction>
</comment>
<feature type="binding site" evidence="10">
    <location>
        <position position="46"/>
    </location>
    <ligand>
        <name>ATP</name>
        <dbReference type="ChEBI" id="CHEBI:30616"/>
    </ligand>
</feature>
<dbReference type="EMBL" id="CP000852">
    <property type="protein sequence ID" value="ABW01832.1"/>
    <property type="molecule type" value="Genomic_DNA"/>
</dbReference>
<protein>
    <recommendedName>
        <fullName evidence="3">Isopentenyl phosphate kinase</fullName>
        <ecNumber evidence="2">2.7.4.26</ecNumber>
    </recommendedName>
</protein>
<dbReference type="GO" id="GO:0102043">
    <property type="term" value="F:isopentenyl phosphate kinase activity"/>
    <property type="evidence" value="ECO:0007669"/>
    <property type="project" value="UniProtKB-EC"/>
</dbReference>
<evidence type="ECO:0000256" key="7">
    <source>
        <dbReference type="ARBA" id="ARBA00022840"/>
    </source>
</evidence>
<dbReference type="InterPro" id="IPR001048">
    <property type="entry name" value="Asp/Glu/Uridylate_kinase"/>
</dbReference>
<feature type="binding site" evidence="10">
    <location>
        <position position="208"/>
    </location>
    <ligand>
        <name>ATP</name>
        <dbReference type="ChEBI" id="CHEBI:30616"/>
    </ligand>
</feature>
<dbReference type="GO" id="GO:0005524">
    <property type="term" value="F:ATP binding"/>
    <property type="evidence" value="ECO:0007669"/>
    <property type="project" value="UniProtKB-KW"/>
</dbReference>
<dbReference type="GeneID" id="5710453"/>
<evidence type="ECO:0000256" key="1">
    <source>
        <dbReference type="ARBA" id="ARBA00010540"/>
    </source>
</evidence>
<dbReference type="Pfam" id="PF00696">
    <property type="entry name" value="AA_kinase"/>
    <property type="match status" value="1"/>
</dbReference>
<dbReference type="KEGG" id="cma:Cmaq_1001"/>
<dbReference type="PANTHER" id="PTHR43654">
    <property type="entry name" value="GLUTAMATE 5-KINASE"/>
    <property type="match status" value="1"/>
</dbReference>
<sequence>MILIKLGGSAFSNKAKPLSFHEEPVRNLALLIKQHGITPVLIHGGGSFAHPVAKAYGLDKGIRDDAQLIGVSLTSLTLSLLNERITSIFSKLGLPTYTIRTGAVFMRTLSGLKLSGDVVDLVRRLVGMRIIPVFYGDVIHDYELGFSILSGDEIMVELAKRLKPRYALFLMDVEGVYSEGPRRGELIRVFKPSTSISYSSSGVDATGGLMGKLKHAIELAEMSVQTYLCSVMDQESISLILTGGEPRGCTRIEAT</sequence>
<keyword evidence="6 13" id="KW-0418">Kinase</keyword>
<dbReference type="SUPFAM" id="SSF53633">
    <property type="entry name" value="Carbamate kinase-like"/>
    <property type="match status" value="1"/>
</dbReference>
<name>A8MDH6_CALMQ</name>
<evidence type="ECO:0000256" key="9">
    <source>
        <dbReference type="ARBA" id="ARBA00049063"/>
    </source>
</evidence>
<feature type="domain" description="Aspartate/glutamate/uridylate kinase" evidence="12">
    <location>
        <begin position="2"/>
        <end position="227"/>
    </location>
</feature>
<dbReference type="GO" id="GO:0016114">
    <property type="term" value="P:terpenoid biosynthetic process"/>
    <property type="evidence" value="ECO:0007669"/>
    <property type="project" value="TreeGrafter"/>
</dbReference>
<dbReference type="GO" id="GO:0016301">
    <property type="term" value="F:kinase activity"/>
    <property type="evidence" value="ECO:0007669"/>
    <property type="project" value="UniProtKB-KW"/>
</dbReference>
<dbReference type="GO" id="GO:0005829">
    <property type="term" value="C:cytosol"/>
    <property type="evidence" value="ECO:0007669"/>
    <property type="project" value="TreeGrafter"/>
</dbReference>
<comment type="similarity">
    <text evidence="1">Belongs to the isopentenyl phosphate kinase family.</text>
</comment>
<reference evidence="13 14" key="1">
    <citation type="submission" date="2007-10" db="EMBL/GenBank/DDBJ databases">
        <title>Complete sequence of Caldivirga maquilingensis IC-167.</title>
        <authorList>
            <consortium name="US DOE Joint Genome Institute"/>
            <person name="Copeland A."/>
            <person name="Lucas S."/>
            <person name="Lapidus A."/>
            <person name="Barry K."/>
            <person name="Glavina del Rio T."/>
            <person name="Dalin E."/>
            <person name="Tice H."/>
            <person name="Pitluck S."/>
            <person name="Saunders E."/>
            <person name="Brettin T."/>
            <person name="Bruce D."/>
            <person name="Detter J.C."/>
            <person name="Han C."/>
            <person name="Schmutz J."/>
            <person name="Larimer F."/>
            <person name="Land M."/>
            <person name="Hauser L."/>
            <person name="Kyrpides N."/>
            <person name="Ivanova N."/>
            <person name="Biddle J.F."/>
            <person name="Zhang Z."/>
            <person name="Fitz-Gibbon S.T."/>
            <person name="Lowe T.M."/>
            <person name="Saltikov C."/>
            <person name="House C.H."/>
            <person name="Richardson P."/>
        </authorList>
    </citation>
    <scope>NUCLEOTIDE SEQUENCE [LARGE SCALE GENOMIC DNA]</scope>
    <source>
        <strain evidence="14">ATCC 700844 / DSM 13496 / JCM 10307 / IC-167</strain>
    </source>
</reference>
<evidence type="ECO:0000256" key="5">
    <source>
        <dbReference type="ARBA" id="ARBA00022741"/>
    </source>
</evidence>
<feature type="binding site" evidence="10">
    <location>
        <position position="45"/>
    </location>
    <ligand>
        <name>substrate</name>
    </ligand>
</feature>
<dbReference type="NCBIfam" id="NF040647">
    <property type="entry name" value="IPPK_Arch"/>
    <property type="match status" value="1"/>
</dbReference>
<dbReference type="STRING" id="397948.Cmaq_1001"/>
<dbReference type="Gene3D" id="3.40.1160.10">
    <property type="entry name" value="Acetylglutamate kinase-like"/>
    <property type="match status" value="1"/>
</dbReference>
<evidence type="ECO:0000256" key="8">
    <source>
        <dbReference type="ARBA" id="ARBA00023229"/>
    </source>
</evidence>
<organism evidence="13 14">
    <name type="scientific">Caldivirga maquilingensis (strain ATCC 700844 / DSM 13496 / JCM 10307 / IC-167)</name>
    <dbReference type="NCBI Taxonomy" id="397948"/>
    <lineage>
        <taxon>Archaea</taxon>
        <taxon>Thermoproteota</taxon>
        <taxon>Thermoprotei</taxon>
        <taxon>Thermoproteales</taxon>
        <taxon>Thermoproteaceae</taxon>
        <taxon>Caldivirga</taxon>
    </lineage>
</organism>
<dbReference type="PANTHER" id="PTHR43654:SF1">
    <property type="entry name" value="ISOPENTENYL PHOSPHATE KINASE"/>
    <property type="match status" value="1"/>
</dbReference>
<keyword evidence="8" id="KW-0414">Isoprene biosynthesis</keyword>
<feature type="binding site" evidence="10">
    <location>
        <position position="50"/>
    </location>
    <ligand>
        <name>substrate</name>
    </ligand>
</feature>
<dbReference type="eggNOG" id="arCOG00860">
    <property type="taxonomic scope" value="Archaea"/>
</dbReference>